<evidence type="ECO:0000256" key="1">
    <source>
        <dbReference type="ARBA" id="ARBA00007796"/>
    </source>
</evidence>
<keyword evidence="5" id="KW-1185">Reference proteome</keyword>
<dbReference type="InterPro" id="IPR007940">
    <property type="entry name" value="SH3BP5"/>
</dbReference>
<feature type="coiled-coil region" evidence="3">
    <location>
        <begin position="13"/>
        <end position="68"/>
    </location>
</feature>
<dbReference type="GO" id="GO:0004860">
    <property type="term" value="F:protein kinase inhibitor activity"/>
    <property type="evidence" value="ECO:0007669"/>
    <property type="project" value="TreeGrafter"/>
</dbReference>
<evidence type="ECO:0000313" key="5">
    <source>
        <dbReference type="Proteomes" id="UP001151699"/>
    </source>
</evidence>
<dbReference type="OrthoDB" id="5829758at2759"/>
<dbReference type="PANTHER" id="PTHR19423:SF12">
    <property type="entry name" value="LD13933P1"/>
    <property type="match status" value="1"/>
</dbReference>
<protein>
    <submittedName>
        <fullName evidence="4">SH3 domain-binding protein 5-like</fullName>
    </submittedName>
</protein>
<reference evidence="4" key="1">
    <citation type="submission" date="2022-07" db="EMBL/GenBank/DDBJ databases">
        <authorList>
            <person name="Trinca V."/>
            <person name="Uliana J.V.C."/>
            <person name="Torres T.T."/>
            <person name="Ward R.J."/>
            <person name="Monesi N."/>
        </authorList>
    </citation>
    <scope>NUCLEOTIDE SEQUENCE</scope>
    <source>
        <strain evidence="4">HSMRA1968</strain>
        <tissue evidence="4">Whole embryos</tissue>
    </source>
</reference>
<dbReference type="GO" id="GO:0005737">
    <property type="term" value="C:cytoplasm"/>
    <property type="evidence" value="ECO:0007669"/>
    <property type="project" value="TreeGrafter"/>
</dbReference>
<evidence type="ECO:0000313" key="4">
    <source>
        <dbReference type="EMBL" id="KAJ6638239.1"/>
    </source>
</evidence>
<evidence type="ECO:0000256" key="3">
    <source>
        <dbReference type="SAM" id="Coils"/>
    </source>
</evidence>
<sequence length="172" mass="20015">MKLLISLPYYETRANYNGILKEQKKRIVELELKVSNAKSSYNDALKNLEQISEEIHKMREERRLSNDMVENYDNDECIENSTSNFTDEYLDFPSKLSTKASPIRQKNLEKLDCPHLMRDFVSYPQQGSSTELSSPSKVDGTFVSNDDFDQWTEIRLSNSESTTCRRLVAIRK</sequence>
<dbReference type="Pfam" id="PF05276">
    <property type="entry name" value="SH3BP5"/>
    <property type="match status" value="1"/>
</dbReference>
<dbReference type="EMBL" id="WJQU01000003">
    <property type="protein sequence ID" value="KAJ6638239.1"/>
    <property type="molecule type" value="Genomic_DNA"/>
</dbReference>
<dbReference type="AlphaFoldDB" id="A0A9Q0MVU8"/>
<dbReference type="PANTHER" id="PTHR19423">
    <property type="entry name" value="SH3 DOMAIN-BINDING PROTEIN 5"/>
    <property type="match status" value="1"/>
</dbReference>
<accession>A0A9Q0MVU8</accession>
<evidence type="ECO:0000256" key="2">
    <source>
        <dbReference type="ARBA" id="ARBA00023054"/>
    </source>
</evidence>
<name>A0A9Q0MVU8_9DIPT</name>
<comment type="similarity">
    <text evidence="1">Belongs to the SH3BP5 family.</text>
</comment>
<organism evidence="4 5">
    <name type="scientific">Pseudolycoriella hygida</name>
    <dbReference type="NCBI Taxonomy" id="35572"/>
    <lineage>
        <taxon>Eukaryota</taxon>
        <taxon>Metazoa</taxon>
        <taxon>Ecdysozoa</taxon>
        <taxon>Arthropoda</taxon>
        <taxon>Hexapoda</taxon>
        <taxon>Insecta</taxon>
        <taxon>Pterygota</taxon>
        <taxon>Neoptera</taxon>
        <taxon>Endopterygota</taxon>
        <taxon>Diptera</taxon>
        <taxon>Nematocera</taxon>
        <taxon>Sciaroidea</taxon>
        <taxon>Sciaridae</taxon>
        <taxon>Pseudolycoriella</taxon>
    </lineage>
</organism>
<proteinExistence type="inferred from homology"/>
<dbReference type="Proteomes" id="UP001151699">
    <property type="component" value="Chromosome X"/>
</dbReference>
<keyword evidence="2 3" id="KW-0175">Coiled coil</keyword>
<gene>
    <name evidence="4" type="primary">SH3BP5L</name>
    <name evidence="4" type="ORF">Bhyg_10972</name>
</gene>
<comment type="caution">
    <text evidence="4">The sequence shown here is derived from an EMBL/GenBank/DDBJ whole genome shotgun (WGS) entry which is preliminary data.</text>
</comment>
<dbReference type="GO" id="GO:0035556">
    <property type="term" value="P:intracellular signal transduction"/>
    <property type="evidence" value="ECO:0007669"/>
    <property type="project" value="InterPro"/>
</dbReference>